<name>A0A0J8BGF4_BETVV</name>
<feature type="region of interest" description="Disordered" evidence="1">
    <location>
        <begin position="84"/>
        <end position="103"/>
    </location>
</feature>
<dbReference type="Gramene" id="KMS64865">
    <property type="protein sequence ID" value="KMS64865"/>
    <property type="gene ID" value="BVRB_041880"/>
</dbReference>
<feature type="region of interest" description="Disordered" evidence="1">
    <location>
        <begin position="1"/>
        <end position="21"/>
    </location>
</feature>
<evidence type="ECO:0000313" key="2">
    <source>
        <dbReference type="EMBL" id="KMS64865.1"/>
    </source>
</evidence>
<organism evidence="2 3">
    <name type="scientific">Beta vulgaris subsp. vulgaris</name>
    <name type="common">Beet</name>
    <dbReference type="NCBI Taxonomy" id="3555"/>
    <lineage>
        <taxon>Eukaryota</taxon>
        <taxon>Viridiplantae</taxon>
        <taxon>Streptophyta</taxon>
        <taxon>Embryophyta</taxon>
        <taxon>Tracheophyta</taxon>
        <taxon>Spermatophyta</taxon>
        <taxon>Magnoliopsida</taxon>
        <taxon>eudicotyledons</taxon>
        <taxon>Gunneridae</taxon>
        <taxon>Pentapetalae</taxon>
        <taxon>Caryophyllales</taxon>
        <taxon>Chenopodiaceae</taxon>
        <taxon>Betoideae</taxon>
        <taxon>Beta</taxon>
    </lineage>
</organism>
<keyword evidence="3" id="KW-1185">Reference proteome</keyword>
<feature type="compositionally biased region" description="Polar residues" evidence="1">
    <location>
        <begin position="1"/>
        <end position="12"/>
    </location>
</feature>
<dbReference type="Proteomes" id="UP000035740">
    <property type="component" value="Unassembled WGS sequence"/>
</dbReference>
<sequence length="103" mass="11355">PLQPPVNTTEGESASRRATREKLIQRHPALFERSRALASIKNELCTSINTDNISWSSGEDAVAKLEKKLVKLEGDLSESILKSAKSSAMTHSIDRKPNPKVML</sequence>
<evidence type="ECO:0000313" key="3">
    <source>
        <dbReference type="Proteomes" id="UP000035740"/>
    </source>
</evidence>
<dbReference type="AlphaFoldDB" id="A0A0J8BGF4"/>
<reference evidence="2 3" key="1">
    <citation type="journal article" date="2014" name="Nature">
        <title>The genome of the recently domesticated crop plant sugar beet (Beta vulgaris).</title>
        <authorList>
            <person name="Dohm J.C."/>
            <person name="Minoche A.E."/>
            <person name="Holtgrawe D."/>
            <person name="Capella-Gutierrez S."/>
            <person name="Zakrzewski F."/>
            <person name="Tafer H."/>
            <person name="Rupp O."/>
            <person name="Sorensen T.R."/>
            <person name="Stracke R."/>
            <person name="Reinhardt R."/>
            <person name="Goesmann A."/>
            <person name="Kraft T."/>
            <person name="Schulz B."/>
            <person name="Stadler P.F."/>
            <person name="Schmidt T."/>
            <person name="Gabaldon T."/>
            <person name="Lehrach H."/>
            <person name="Weisshaar B."/>
            <person name="Himmelbauer H."/>
        </authorList>
    </citation>
    <scope>NUCLEOTIDE SEQUENCE [LARGE SCALE GENOMIC DNA]</scope>
    <source>
        <tissue evidence="2">Taproot</tissue>
    </source>
</reference>
<accession>A0A0J8BGF4</accession>
<feature type="non-terminal residue" evidence="2">
    <location>
        <position position="1"/>
    </location>
</feature>
<proteinExistence type="predicted"/>
<gene>
    <name evidence="2" type="ORF">BVRB_041880</name>
</gene>
<dbReference type="EMBL" id="KQ120166">
    <property type="protein sequence ID" value="KMS64865.1"/>
    <property type="molecule type" value="Genomic_DNA"/>
</dbReference>
<protein>
    <submittedName>
        <fullName evidence="2">Uncharacterized protein</fullName>
    </submittedName>
</protein>
<evidence type="ECO:0000256" key="1">
    <source>
        <dbReference type="SAM" id="MobiDB-lite"/>
    </source>
</evidence>